<keyword evidence="1 4" id="KW-0663">Pyridoxal phosphate</keyword>
<dbReference type="Pfam" id="PF01041">
    <property type="entry name" value="DegT_DnrJ_EryC1"/>
    <property type="match status" value="1"/>
</dbReference>
<protein>
    <submittedName>
        <fullName evidence="6">Pyridoxal phosphate-dependent protein</fullName>
    </submittedName>
</protein>
<dbReference type="GO" id="GO:0008483">
    <property type="term" value="F:transaminase activity"/>
    <property type="evidence" value="ECO:0007669"/>
    <property type="project" value="TreeGrafter"/>
</dbReference>
<dbReference type="Gene3D" id="3.40.640.10">
    <property type="entry name" value="Type I PLP-dependent aspartate aminotransferase-like (Major domain)"/>
    <property type="match status" value="1"/>
</dbReference>
<evidence type="ECO:0000256" key="3">
    <source>
        <dbReference type="PIRSR" id="PIRSR000390-1"/>
    </source>
</evidence>
<dbReference type="SUPFAM" id="SSF53383">
    <property type="entry name" value="PLP-dependent transferases"/>
    <property type="match status" value="1"/>
</dbReference>
<comment type="caution">
    <text evidence="6">The sequence shown here is derived from an EMBL/GenBank/DDBJ whole genome shotgun (WGS) entry which is preliminary data.</text>
</comment>
<gene>
    <name evidence="6" type="ORF">UT64_C0053G0008</name>
</gene>
<comment type="similarity">
    <text evidence="2 5">Belongs to the DegT/DnrJ/EryC1 family.</text>
</comment>
<reference evidence="6 7" key="1">
    <citation type="journal article" date="2015" name="Nature">
        <title>rRNA introns, odd ribosomes, and small enigmatic genomes across a large radiation of phyla.</title>
        <authorList>
            <person name="Brown C.T."/>
            <person name="Hug L.A."/>
            <person name="Thomas B.C."/>
            <person name="Sharon I."/>
            <person name="Castelle C.J."/>
            <person name="Singh A."/>
            <person name="Wilkins M.J."/>
            <person name="Williams K.H."/>
            <person name="Banfield J.F."/>
        </authorList>
    </citation>
    <scope>NUCLEOTIDE SEQUENCE [LARGE SCALE GENOMIC DNA]</scope>
</reference>
<dbReference type="PANTHER" id="PTHR30244:SF36">
    <property type="entry name" value="3-OXO-GLUCOSE-6-PHOSPHATE:GLUTAMATE AMINOTRANSFERASE"/>
    <property type="match status" value="1"/>
</dbReference>
<dbReference type="Proteomes" id="UP000034137">
    <property type="component" value="Unassembled WGS sequence"/>
</dbReference>
<evidence type="ECO:0000256" key="1">
    <source>
        <dbReference type="ARBA" id="ARBA00022898"/>
    </source>
</evidence>
<dbReference type="PANTHER" id="PTHR30244">
    <property type="entry name" value="TRANSAMINASE"/>
    <property type="match status" value="1"/>
</dbReference>
<dbReference type="GO" id="GO:0000271">
    <property type="term" value="P:polysaccharide biosynthetic process"/>
    <property type="evidence" value="ECO:0007669"/>
    <property type="project" value="TreeGrafter"/>
</dbReference>
<evidence type="ECO:0000256" key="4">
    <source>
        <dbReference type="PIRSR" id="PIRSR000390-2"/>
    </source>
</evidence>
<dbReference type="InterPro" id="IPR015422">
    <property type="entry name" value="PyrdxlP-dep_Trfase_small"/>
</dbReference>
<name>A0A0G0T1M5_9BACT</name>
<feature type="modified residue" description="N6-(pyridoxal phosphate)lysine" evidence="4">
    <location>
        <position position="182"/>
    </location>
</feature>
<feature type="active site" description="Proton acceptor" evidence="3">
    <location>
        <position position="182"/>
    </location>
</feature>
<dbReference type="InterPro" id="IPR015424">
    <property type="entry name" value="PyrdxlP-dep_Trfase"/>
</dbReference>
<sequence>MMIPFIDLTREWQFFEKAFLTGFKKFGRDGHYVLGKYTEIFEKNFAYQIGYKYAIGVSTGLTALEIALLAHGINKDDEVITVSNSAVATSLAISNIGAKPVFCDVKNDFLIDEKLIERLITKKTKAILPVHLFGKICNMRVINRLAKQHALIVLEDACQAHGANFSGESLKNTKAFSFYPTKNLGALGEAGMIVTNDKAVYDFAIAFRNYGQKERYNHLIKGNNYRIDSLQCVFLDIKLKELDNFIDRRRFIAQRYINELSEIHDFSIDPFDITSSYHLFVIRVLNGKRDELKNYLDKSGITTLVHYPSTIHQQPCYQAEYAKIVLKNTEKLQEEILSLPCYPFFTDTEQALVIDKIKKFFL</sequence>
<dbReference type="PIRSF" id="PIRSF000390">
    <property type="entry name" value="PLP_StrS"/>
    <property type="match status" value="1"/>
</dbReference>
<evidence type="ECO:0000313" key="7">
    <source>
        <dbReference type="Proteomes" id="UP000034137"/>
    </source>
</evidence>
<evidence type="ECO:0000313" key="6">
    <source>
        <dbReference type="EMBL" id="KKR31717.1"/>
    </source>
</evidence>
<dbReference type="InterPro" id="IPR000653">
    <property type="entry name" value="DegT/StrS_aminotransferase"/>
</dbReference>
<proteinExistence type="inferred from homology"/>
<dbReference type="InterPro" id="IPR015421">
    <property type="entry name" value="PyrdxlP-dep_Trfase_major"/>
</dbReference>
<dbReference type="Gene3D" id="3.90.1150.10">
    <property type="entry name" value="Aspartate Aminotransferase, domain 1"/>
    <property type="match status" value="1"/>
</dbReference>
<dbReference type="PATRIC" id="fig|1618642.3.peg.865"/>
<dbReference type="EMBL" id="LBXO01000053">
    <property type="protein sequence ID" value="KKR31717.1"/>
    <property type="molecule type" value="Genomic_DNA"/>
</dbReference>
<evidence type="ECO:0000256" key="5">
    <source>
        <dbReference type="RuleBase" id="RU004508"/>
    </source>
</evidence>
<evidence type="ECO:0000256" key="2">
    <source>
        <dbReference type="ARBA" id="ARBA00037999"/>
    </source>
</evidence>
<organism evidence="6 7">
    <name type="scientific">Candidatus Falkowbacteria bacterium GW2011_GWF2_39_8</name>
    <dbReference type="NCBI Taxonomy" id="1618642"/>
    <lineage>
        <taxon>Bacteria</taxon>
        <taxon>Candidatus Falkowiibacteriota</taxon>
    </lineage>
</organism>
<accession>A0A0G0T1M5</accession>
<dbReference type="AlphaFoldDB" id="A0A0G0T1M5"/>
<dbReference type="GO" id="GO:0030170">
    <property type="term" value="F:pyridoxal phosphate binding"/>
    <property type="evidence" value="ECO:0007669"/>
    <property type="project" value="TreeGrafter"/>
</dbReference>
<dbReference type="CDD" id="cd00616">
    <property type="entry name" value="AHBA_syn"/>
    <property type="match status" value="1"/>
</dbReference>